<evidence type="ECO:0000256" key="4">
    <source>
        <dbReference type="ARBA" id="ARBA00022970"/>
    </source>
</evidence>
<dbReference type="Pfam" id="PF01490">
    <property type="entry name" value="Aa_trans"/>
    <property type="match status" value="1"/>
</dbReference>
<proteinExistence type="predicted"/>
<dbReference type="GO" id="GO:0015179">
    <property type="term" value="F:L-amino acid transmembrane transporter activity"/>
    <property type="evidence" value="ECO:0007669"/>
    <property type="project" value="TreeGrafter"/>
</dbReference>
<evidence type="ECO:0000256" key="5">
    <source>
        <dbReference type="ARBA" id="ARBA00022989"/>
    </source>
</evidence>
<feature type="transmembrane region" description="Helical" evidence="7">
    <location>
        <begin position="72"/>
        <end position="95"/>
    </location>
</feature>
<name>A0A7S3YNK8_9EUKA</name>
<evidence type="ECO:0000256" key="7">
    <source>
        <dbReference type="SAM" id="Phobius"/>
    </source>
</evidence>
<evidence type="ECO:0000256" key="3">
    <source>
        <dbReference type="ARBA" id="ARBA00022692"/>
    </source>
</evidence>
<evidence type="ECO:0000313" key="9">
    <source>
        <dbReference type="EMBL" id="CAE0657123.1"/>
    </source>
</evidence>
<dbReference type="AlphaFoldDB" id="A0A7S3YNK8"/>
<keyword evidence="3 7" id="KW-0812">Transmembrane</keyword>
<protein>
    <recommendedName>
        <fullName evidence="8">Amino acid transporter transmembrane domain-containing protein</fullName>
    </recommendedName>
</protein>
<comment type="subcellular location">
    <subcellularLocation>
        <location evidence="1">Membrane</location>
        <topology evidence="1">Multi-pass membrane protein</topology>
    </subcellularLocation>
</comment>
<evidence type="ECO:0000256" key="2">
    <source>
        <dbReference type="ARBA" id="ARBA00022448"/>
    </source>
</evidence>
<dbReference type="PANTHER" id="PTHR22950">
    <property type="entry name" value="AMINO ACID TRANSPORTER"/>
    <property type="match status" value="1"/>
</dbReference>
<accession>A0A7S3YNK8</accession>
<sequence length="217" mass="24016">MGIVSVAYTTHAVFPTVVAEMKDVKEFPKALEISFGVVTLFYLLAGAGFYIYGKATDPQITFNLPERMQYVVSYAIIITICLKFALMINPVVLFVEKTCRNNGRLVSLLCIDPKSPEGTPIKPVRIVLVASCVLAALLIPYIALIHSVVGVFWSTFVCVVLPCVLALQLRNWLPIQYAAIWGLLGLSTVMMFTGLYQNILQIKSCYDGTNAYENMCN</sequence>
<dbReference type="EMBL" id="HBIV01011673">
    <property type="protein sequence ID" value="CAE0657123.1"/>
    <property type="molecule type" value="Transcribed_RNA"/>
</dbReference>
<evidence type="ECO:0000256" key="1">
    <source>
        <dbReference type="ARBA" id="ARBA00004141"/>
    </source>
</evidence>
<feature type="transmembrane region" description="Helical" evidence="7">
    <location>
        <begin position="150"/>
        <end position="167"/>
    </location>
</feature>
<feature type="transmembrane region" description="Helical" evidence="7">
    <location>
        <begin position="30"/>
        <end position="52"/>
    </location>
</feature>
<keyword evidence="4" id="KW-0029">Amino-acid transport</keyword>
<keyword evidence="6 7" id="KW-0472">Membrane</keyword>
<keyword evidence="2" id="KW-0813">Transport</keyword>
<feature type="domain" description="Amino acid transporter transmembrane" evidence="8">
    <location>
        <begin position="2"/>
        <end position="197"/>
    </location>
</feature>
<evidence type="ECO:0000256" key="6">
    <source>
        <dbReference type="ARBA" id="ARBA00023136"/>
    </source>
</evidence>
<feature type="transmembrane region" description="Helical" evidence="7">
    <location>
        <begin position="179"/>
        <end position="196"/>
    </location>
</feature>
<evidence type="ECO:0000259" key="8">
    <source>
        <dbReference type="Pfam" id="PF01490"/>
    </source>
</evidence>
<organism evidence="9">
    <name type="scientific">Lotharella globosa</name>
    <dbReference type="NCBI Taxonomy" id="91324"/>
    <lineage>
        <taxon>Eukaryota</taxon>
        <taxon>Sar</taxon>
        <taxon>Rhizaria</taxon>
        <taxon>Cercozoa</taxon>
        <taxon>Chlorarachniophyceae</taxon>
        <taxon>Lotharella</taxon>
    </lineage>
</organism>
<dbReference type="PANTHER" id="PTHR22950:SF692">
    <property type="entry name" value="TRANSMEMBRANE AMINO ACID TRANSPORTER FAMILY PROTEIN"/>
    <property type="match status" value="1"/>
</dbReference>
<dbReference type="InterPro" id="IPR013057">
    <property type="entry name" value="AA_transpt_TM"/>
</dbReference>
<keyword evidence="5 7" id="KW-1133">Transmembrane helix</keyword>
<feature type="transmembrane region" description="Helical" evidence="7">
    <location>
        <begin position="124"/>
        <end position="144"/>
    </location>
</feature>
<gene>
    <name evidence="9" type="ORF">LGLO00237_LOCUS8690</name>
</gene>
<dbReference type="GO" id="GO:0005774">
    <property type="term" value="C:vacuolar membrane"/>
    <property type="evidence" value="ECO:0007669"/>
    <property type="project" value="TreeGrafter"/>
</dbReference>
<reference evidence="9" key="1">
    <citation type="submission" date="2021-01" db="EMBL/GenBank/DDBJ databases">
        <authorList>
            <person name="Corre E."/>
            <person name="Pelletier E."/>
            <person name="Niang G."/>
            <person name="Scheremetjew M."/>
            <person name="Finn R."/>
            <person name="Kale V."/>
            <person name="Holt S."/>
            <person name="Cochrane G."/>
            <person name="Meng A."/>
            <person name="Brown T."/>
            <person name="Cohen L."/>
        </authorList>
    </citation>
    <scope>NUCLEOTIDE SEQUENCE</scope>
    <source>
        <strain evidence="9">CCCM811</strain>
    </source>
</reference>